<protein>
    <submittedName>
        <fullName evidence="1">Uncharacterized protein</fullName>
    </submittedName>
</protein>
<evidence type="ECO:0000313" key="1">
    <source>
        <dbReference type="EMBL" id="CAJ2655459.1"/>
    </source>
</evidence>
<organism evidence="1 2">
    <name type="scientific">Trifolium pratense</name>
    <name type="common">Red clover</name>
    <dbReference type="NCBI Taxonomy" id="57577"/>
    <lineage>
        <taxon>Eukaryota</taxon>
        <taxon>Viridiplantae</taxon>
        <taxon>Streptophyta</taxon>
        <taxon>Embryophyta</taxon>
        <taxon>Tracheophyta</taxon>
        <taxon>Spermatophyta</taxon>
        <taxon>Magnoliopsida</taxon>
        <taxon>eudicotyledons</taxon>
        <taxon>Gunneridae</taxon>
        <taxon>Pentapetalae</taxon>
        <taxon>rosids</taxon>
        <taxon>fabids</taxon>
        <taxon>Fabales</taxon>
        <taxon>Fabaceae</taxon>
        <taxon>Papilionoideae</taxon>
        <taxon>50 kb inversion clade</taxon>
        <taxon>NPAAA clade</taxon>
        <taxon>Hologalegina</taxon>
        <taxon>IRL clade</taxon>
        <taxon>Trifolieae</taxon>
        <taxon>Trifolium</taxon>
    </lineage>
</organism>
<name>A0ACB0KDS2_TRIPR</name>
<proteinExistence type="predicted"/>
<dbReference type="EMBL" id="CASHSV030000206">
    <property type="protein sequence ID" value="CAJ2655459.1"/>
    <property type="molecule type" value="Genomic_DNA"/>
</dbReference>
<gene>
    <name evidence="1" type="ORF">MILVUS5_LOCUS22391</name>
</gene>
<keyword evidence="2" id="KW-1185">Reference proteome</keyword>
<evidence type="ECO:0000313" key="2">
    <source>
        <dbReference type="Proteomes" id="UP001177021"/>
    </source>
</evidence>
<comment type="caution">
    <text evidence="1">The sequence shown here is derived from an EMBL/GenBank/DDBJ whole genome shotgun (WGS) entry which is preliminary data.</text>
</comment>
<accession>A0ACB0KDS2</accession>
<sequence length="262" mass="30436">MEKKSVLYLPHELMIEILLKLPVKSLICFKCVCKSWFSLISDPHFANSHFQLTTHTHRIMCVSNSPTEFCSIDFEAFVNYDPRLSSLSMNFSLPGSHLPFKIIGSCRGFILLYRRRDIFLWNPSTGFKKQISLSPLVFKLVTNYGYDNLFGFGYDQSRDDYLVVVLYHDPTVANSFSSHLEFFSIRDNRWKEIEGTHLPSYDLIYSKGLLFNGVIHWLALRSDLESDLEIKVIVAFDLTERKLFEMPLPSDYDYEVNLDLGL</sequence>
<reference evidence="1" key="1">
    <citation type="submission" date="2023-10" db="EMBL/GenBank/DDBJ databases">
        <authorList>
            <person name="Rodriguez Cubillos JULIANA M."/>
            <person name="De Vega J."/>
        </authorList>
    </citation>
    <scope>NUCLEOTIDE SEQUENCE</scope>
</reference>
<dbReference type="Proteomes" id="UP001177021">
    <property type="component" value="Unassembled WGS sequence"/>
</dbReference>